<organism evidence="2 3">
    <name type="scientific">Kaistella carnis</name>
    <dbReference type="NCBI Taxonomy" id="1241979"/>
    <lineage>
        <taxon>Bacteria</taxon>
        <taxon>Pseudomonadati</taxon>
        <taxon>Bacteroidota</taxon>
        <taxon>Flavobacteriia</taxon>
        <taxon>Flavobacteriales</taxon>
        <taxon>Weeksellaceae</taxon>
        <taxon>Chryseobacterium group</taxon>
        <taxon>Kaistella</taxon>
    </lineage>
</organism>
<dbReference type="InterPro" id="IPR003593">
    <property type="entry name" value="AAA+_ATPase"/>
</dbReference>
<dbReference type="Proteomes" id="UP000270185">
    <property type="component" value="Chromosome"/>
</dbReference>
<dbReference type="InterPro" id="IPR027417">
    <property type="entry name" value="P-loop_NTPase"/>
</dbReference>
<dbReference type="SMART" id="SM00382">
    <property type="entry name" value="AAA"/>
    <property type="match status" value="1"/>
</dbReference>
<dbReference type="AlphaFoldDB" id="A0A3G8XJW0"/>
<sequence>MQLRQSERRQAKIKMALQGSAGSGKTFSSLLLAKGLTNGKLSKVAIIDTENGSADLYAHLGNFNVLSLQPPFSPQKYAEAIQVCEDAGMEVIIIDSISHCWDYLLDYHSSLAGNSFTNWAKIKPLEKLFIEKILQAKAHVIATMRTKQDYVLNQKDGKFIPEKVGLKAVQRDGLDYEFTLVFDVDIKHFVVSNKDRTGLFMGKPEFTISESIGLQILDWCNSGSVPEKKTQEVQEVTKSEPLPRVQLDEAFQKLPSDINNNYSVPVKVSEKDVYEAIQNCNVIAELIALYKQFPQFQESLRVDFEARKSLITNLSNPNNFSQNGKSRIQ</sequence>
<dbReference type="SUPFAM" id="SSF52540">
    <property type="entry name" value="P-loop containing nucleoside triphosphate hydrolases"/>
    <property type="match status" value="1"/>
</dbReference>
<reference evidence="3" key="1">
    <citation type="submission" date="2018-11" db="EMBL/GenBank/DDBJ databases">
        <title>Proposal to divide the Flavobacteriaceae and reorganize its genera based on Amino Acid Identity values calculated from whole genome sequences.</title>
        <authorList>
            <person name="Nicholson A.C."/>
            <person name="Gulvik C.A."/>
            <person name="Whitney A.M."/>
            <person name="Humrighouse B.W."/>
            <person name="Bell M."/>
            <person name="Holmes B."/>
            <person name="Steigerwalt A.G."/>
            <person name="Villarma A."/>
            <person name="Sheth M."/>
            <person name="Batra D."/>
            <person name="Pryor J."/>
            <person name="Bernardet J.-F."/>
            <person name="Hugo C."/>
            <person name="Kampfer P."/>
            <person name="Newman J.D."/>
            <person name="McQuiston J.R."/>
        </authorList>
    </citation>
    <scope>NUCLEOTIDE SEQUENCE [LARGE SCALE GENOMIC DNA]</scope>
    <source>
        <strain evidence="3">G0081</strain>
    </source>
</reference>
<accession>A0A3G8XJW0</accession>
<dbReference type="EMBL" id="CP034159">
    <property type="protein sequence ID" value="AZI33650.1"/>
    <property type="molecule type" value="Genomic_DNA"/>
</dbReference>
<keyword evidence="3" id="KW-1185">Reference proteome</keyword>
<proteinExistence type="predicted"/>
<feature type="domain" description="AAA+ ATPase" evidence="1">
    <location>
        <begin position="11"/>
        <end position="188"/>
    </location>
</feature>
<evidence type="ECO:0000259" key="1">
    <source>
        <dbReference type="SMART" id="SM00382"/>
    </source>
</evidence>
<evidence type="ECO:0000313" key="2">
    <source>
        <dbReference type="EMBL" id="AZI33650.1"/>
    </source>
</evidence>
<name>A0A3G8XJW0_9FLAO</name>
<protein>
    <submittedName>
        <fullName evidence="2">AAA family ATPase</fullName>
    </submittedName>
</protein>
<evidence type="ECO:0000313" key="3">
    <source>
        <dbReference type="Proteomes" id="UP000270185"/>
    </source>
</evidence>
<dbReference type="RefSeq" id="WP_125025291.1">
    <property type="nucleotide sequence ID" value="NZ_CP034159.1"/>
</dbReference>
<gene>
    <name evidence="2" type="ORF">EIB73_10840</name>
</gene>
<dbReference type="KEGG" id="ccas:EIB73_10840"/>
<dbReference type="Pfam" id="PF13479">
    <property type="entry name" value="AAA_24"/>
    <property type="match status" value="1"/>
</dbReference>
<dbReference type="OrthoDB" id="1625426at2"/>